<protein>
    <submittedName>
        <fullName evidence="2">Uncharacterized protein</fullName>
    </submittedName>
</protein>
<feature type="compositionally biased region" description="Polar residues" evidence="1">
    <location>
        <begin position="1"/>
        <end position="10"/>
    </location>
</feature>
<keyword evidence="3" id="KW-1185">Reference proteome</keyword>
<name>A0A0Q9WWL2_DROMO</name>
<dbReference type="Proteomes" id="UP000009192">
    <property type="component" value="Unassembled WGS sequence"/>
</dbReference>
<proteinExistence type="predicted"/>
<reference evidence="2 3" key="1">
    <citation type="journal article" date="2007" name="Nature">
        <title>Evolution of genes and genomes on the Drosophila phylogeny.</title>
        <authorList>
            <consortium name="Drosophila 12 Genomes Consortium"/>
            <person name="Clark A.G."/>
            <person name="Eisen M.B."/>
            <person name="Smith D.R."/>
            <person name="Bergman C.M."/>
            <person name="Oliver B."/>
            <person name="Markow T.A."/>
            <person name="Kaufman T.C."/>
            <person name="Kellis M."/>
            <person name="Gelbart W."/>
            <person name="Iyer V.N."/>
            <person name="Pollard D.A."/>
            <person name="Sackton T.B."/>
            <person name="Larracuente A.M."/>
            <person name="Singh N.D."/>
            <person name="Abad J.P."/>
            <person name="Abt D.N."/>
            <person name="Adryan B."/>
            <person name="Aguade M."/>
            <person name="Akashi H."/>
            <person name="Anderson W.W."/>
            <person name="Aquadro C.F."/>
            <person name="Ardell D.H."/>
            <person name="Arguello R."/>
            <person name="Artieri C.G."/>
            <person name="Barbash D.A."/>
            <person name="Barker D."/>
            <person name="Barsanti P."/>
            <person name="Batterham P."/>
            <person name="Batzoglou S."/>
            <person name="Begun D."/>
            <person name="Bhutkar A."/>
            <person name="Blanco E."/>
            <person name="Bosak S.A."/>
            <person name="Bradley R.K."/>
            <person name="Brand A.D."/>
            <person name="Brent M.R."/>
            <person name="Brooks A.N."/>
            <person name="Brown R.H."/>
            <person name="Butlin R.K."/>
            <person name="Caggese C."/>
            <person name="Calvi B.R."/>
            <person name="Bernardo de Carvalho A."/>
            <person name="Caspi A."/>
            <person name="Castrezana S."/>
            <person name="Celniker S.E."/>
            <person name="Chang J.L."/>
            <person name="Chapple C."/>
            <person name="Chatterji S."/>
            <person name="Chinwalla A."/>
            <person name="Civetta A."/>
            <person name="Clifton S.W."/>
            <person name="Comeron J.M."/>
            <person name="Costello J.C."/>
            <person name="Coyne J.A."/>
            <person name="Daub J."/>
            <person name="David R.G."/>
            <person name="Delcher A.L."/>
            <person name="Delehaunty K."/>
            <person name="Do C.B."/>
            <person name="Ebling H."/>
            <person name="Edwards K."/>
            <person name="Eickbush T."/>
            <person name="Evans J.D."/>
            <person name="Filipski A."/>
            <person name="Findeiss S."/>
            <person name="Freyhult E."/>
            <person name="Fulton L."/>
            <person name="Fulton R."/>
            <person name="Garcia A.C."/>
            <person name="Gardiner A."/>
            <person name="Garfield D.A."/>
            <person name="Garvin B.E."/>
            <person name="Gibson G."/>
            <person name="Gilbert D."/>
            <person name="Gnerre S."/>
            <person name="Godfrey J."/>
            <person name="Good R."/>
            <person name="Gotea V."/>
            <person name="Gravely B."/>
            <person name="Greenberg A.J."/>
            <person name="Griffiths-Jones S."/>
            <person name="Gross S."/>
            <person name="Guigo R."/>
            <person name="Gustafson E.A."/>
            <person name="Haerty W."/>
            <person name="Hahn M.W."/>
            <person name="Halligan D.L."/>
            <person name="Halpern A.L."/>
            <person name="Halter G.M."/>
            <person name="Han M.V."/>
            <person name="Heger A."/>
            <person name="Hillier L."/>
            <person name="Hinrichs A.S."/>
            <person name="Holmes I."/>
            <person name="Hoskins R.A."/>
            <person name="Hubisz M.J."/>
            <person name="Hultmark D."/>
            <person name="Huntley M.A."/>
            <person name="Jaffe D.B."/>
            <person name="Jagadeeshan S."/>
            <person name="Jeck W.R."/>
            <person name="Johnson J."/>
            <person name="Jones C.D."/>
            <person name="Jordan W.C."/>
            <person name="Karpen G.H."/>
            <person name="Kataoka E."/>
            <person name="Keightley P.D."/>
            <person name="Kheradpour P."/>
            <person name="Kirkness E.F."/>
            <person name="Koerich L.B."/>
            <person name="Kristiansen K."/>
            <person name="Kudrna D."/>
            <person name="Kulathinal R.J."/>
            <person name="Kumar S."/>
            <person name="Kwok R."/>
            <person name="Lander E."/>
            <person name="Langley C.H."/>
            <person name="Lapoint R."/>
            <person name="Lazzaro B.P."/>
            <person name="Lee S.J."/>
            <person name="Levesque L."/>
            <person name="Li R."/>
            <person name="Lin C.F."/>
            <person name="Lin M.F."/>
            <person name="Lindblad-Toh K."/>
            <person name="Llopart A."/>
            <person name="Long M."/>
            <person name="Low L."/>
            <person name="Lozovsky E."/>
            <person name="Lu J."/>
            <person name="Luo M."/>
            <person name="Machado C.A."/>
            <person name="Makalowski W."/>
            <person name="Marzo M."/>
            <person name="Matsuda M."/>
            <person name="Matzkin L."/>
            <person name="McAllister B."/>
            <person name="McBride C.S."/>
            <person name="McKernan B."/>
            <person name="McKernan K."/>
            <person name="Mendez-Lago M."/>
            <person name="Minx P."/>
            <person name="Mollenhauer M.U."/>
            <person name="Montooth K."/>
            <person name="Mount S.M."/>
            <person name="Mu X."/>
            <person name="Myers E."/>
            <person name="Negre B."/>
            <person name="Newfeld S."/>
            <person name="Nielsen R."/>
            <person name="Noor M.A."/>
            <person name="O'Grady P."/>
            <person name="Pachter L."/>
            <person name="Papaceit M."/>
            <person name="Parisi M.J."/>
            <person name="Parisi M."/>
            <person name="Parts L."/>
            <person name="Pedersen J.S."/>
            <person name="Pesole G."/>
            <person name="Phillippy A.M."/>
            <person name="Ponting C.P."/>
            <person name="Pop M."/>
            <person name="Porcelli D."/>
            <person name="Powell J.R."/>
            <person name="Prohaska S."/>
            <person name="Pruitt K."/>
            <person name="Puig M."/>
            <person name="Quesneville H."/>
            <person name="Ram K.R."/>
            <person name="Rand D."/>
            <person name="Rasmussen M.D."/>
            <person name="Reed L.K."/>
            <person name="Reenan R."/>
            <person name="Reily A."/>
            <person name="Remington K.A."/>
            <person name="Rieger T.T."/>
            <person name="Ritchie M.G."/>
            <person name="Robin C."/>
            <person name="Rogers Y.H."/>
            <person name="Rohde C."/>
            <person name="Rozas J."/>
            <person name="Rubenfield M.J."/>
            <person name="Ruiz A."/>
            <person name="Russo S."/>
            <person name="Salzberg S.L."/>
            <person name="Sanchez-Gracia A."/>
            <person name="Saranga D.J."/>
            <person name="Sato H."/>
            <person name="Schaeffer S.W."/>
            <person name="Schatz M.C."/>
            <person name="Schlenke T."/>
            <person name="Schwartz R."/>
            <person name="Segarra C."/>
            <person name="Singh R.S."/>
            <person name="Sirot L."/>
            <person name="Sirota M."/>
            <person name="Sisneros N.B."/>
            <person name="Smith C.D."/>
            <person name="Smith T.F."/>
            <person name="Spieth J."/>
            <person name="Stage D.E."/>
            <person name="Stark A."/>
            <person name="Stephan W."/>
            <person name="Strausberg R.L."/>
            <person name="Strempel S."/>
            <person name="Sturgill D."/>
            <person name="Sutton G."/>
            <person name="Sutton G.G."/>
            <person name="Tao W."/>
            <person name="Teichmann S."/>
            <person name="Tobari Y.N."/>
            <person name="Tomimura Y."/>
            <person name="Tsolas J.M."/>
            <person name="Valente V.L."/>
            <person name="Venter E."/>
            <person name="Venter J.C."/>
            <person name="Vicario S."/>
            <person name="Vieira F.G."/>
            <person name="Vilella A.J."/>
            <person name="Villasante A."/>
            <person name="Walenz B."/>
            <person name="Wang J."/>
            <person name="Wasserman M."/>
            <person name="Watts T."/>
            <person name="Wilson D."/>
            <person name="Wilson R.K."/>
            <person name="Wing R.A."/>
            <person name="Wolfner M.F."/>
            <person name="Wong A."/>
            <person name="Wong G.K."/>
            <person name="Wu C.I."/>
            <person name="Wu G."/>
            <person name="Yamamoto D."/>
            <person name="Yang H.P."/>
            <person name="Yang S.P."/>
            <person name="Yorke J.A."/>
            <person name="Yoshida K."/>
            <person name="Zdobnov E."/>
            <person name="Zhang P."/>
            <person name="Zhang Y."/>
            <person name="Zimin A.V."/>
            <person name="Baldwin J."/>
            <person name="Abdouelleil A."/>
            <person name="Abdulkadir J."/>
            <person name="Abebe A."/>
            <person name="Abera B."/>
            <person name="Abreu J."/>
            <person name="Acer S.C."/>
            <person name="Aftuck L."/>
            <person name="Alexander A."/>
            <person name="An P."/>
            <person name="Anderson E."/>
            <person name="Anderson S."/>
            <person name="Arachi H."/>
            <person name="Azer M."/>
            <person name="Bachantsang P."/>
            <person name="Barry A."/>
            <person name="Bayul T."/>
            <person name="Berlin A."/>
            <person name="Bessette D."/>
            <person name="Bloom T."/>
            <person name="Blye J."/>
            <person name="Boguslavskiy L."/>
            <person name="Bonnet C."/>
            <person name="Boukhgalter B."/>
            <person name="Bourzgui I."/>
            <person name="Brown A."/>
            <person name="Cahill P."/>
            <person name="Channer S."/>
            <person name="Cheshatsang Y."/>
            <person name="Chuda L."/>
            <person name="Citroen M."/>
            <person name="Collymore A."/>
            <person name="Cooke P."/>
            <person name="Costello M."/>
            <person name="D'Aco K."/>
            <person name="Daza R."/>
            <person name="De Haan G."/>
            <person name="DeGray S."/>
            <person name="DeMaso C."/>
            <person name="Dhargay N."/>
            <person name="Dooley K."/>
            <person name="Dooley E."/>
            <person name="Doricent M."/>
            <person name="Dorje P."/>
            <person name="Dorjee K."/>
            <person name="Dupes A."/>
            <person name="Elong R."/>
            <person name="Falk J."/>
            <person name="Farina A."/>
            <person name="Faro S."/>
            <person name="Ferguson D."/>
            <person name="Fisher S."/>
            <person name="Foley C.D."/>
            <person name="Franke A."/>
            <person name="Friedrich D."/>
            <person name="Gadbois L."/>
            <person name="Gearin G."/>
            <person name="Gearin C.R."/>
            <person name="Giannoukos G."/>
            <person name="Goode T."/>
            <person name="Graham J."/>
            <person name="Grandbois E."/>
            <person name="Grewal S."/>
            <person name="Gyaltsen K."/>
            <person name="Hafez N."/>
            <person name="Hagos B."/>
            <person name="Hall J."/>
            <person name="Henson C."/>
            <person name="Hollinger A."/>
            <person name="Honan T."/>
            <person name="Huard M.D."/>
            <person name="Hughes L."/>
            <person name="Hurhula B."/>
            <person name="Husby M.E."/>
            <person name="Kamat A."/>
            <person name="Kanga B."/>
            <person name="Kashin S."/>
            <person name="Khazanovich D."/>
            <person name="Kisner P."/>
            <person name="Lance K."/>
            <person name="Lara M."/>
            <person name="Lee W."/>
            <person name="Lennon N."/>
            <person name="Letendre F."/>
            <person name="LeVine R."/>
            <person name="Lipovsky A."/>
            <person name="Liu X."/>
            <person name="Liu J."/>
            <person name="Liu S."/>
            <person name="Lokyitsang T."/>
            <person name="Lokyitsang Y."/>
            <person name="Lubonja R."/>
            <person name="Lui A."/>
            <person name="MacDonald P."/>
            <person name="Magnisalis V."/>
            <person name="Maru K."/>
            <person name="Matthews C."/>
            <person name="McCusker W."/>
            <person name="McDonough S."/>
            <person name="Mehta T."/>
            <person name="Meldrim J."/>
            <person name="Meneus L."/>
            <person name="Mihai O."/>
            <person name="Mihalev A."/>
            <person name="Mihova T."/>
            <person name="Mittelman R."/>
            <person name="Mlenga V."/>
            <person name="Montmayeur A."/>
            <person name="Mulrain L."/>
            <person name="Navidi A."/>
            <person name="Naylor J."/>
            <person name="Negash T."/>
            <person name="Nguyen T."/>
            <person name="Nguyen N."/>
            <person name="Nicol R."/>
            <person name="Norbu C."/>
            <person name="Norbu N."/>
            <person name="Novod N."/>
            <person name="O'Neill B."/>
            <person name="Osman S."/>
            <person name="Markiewicz E."/>
            <person name="Oyono O.L."/>
            <person name="Patti C."/>
            <person name="Phunkhang P."/>
            <person name="Pierre F."/>
            <person name="Priest M."/>
            <person name="Raghuraman S."/>
            <person name="Rege F."/>
            <person name="Reyes R."/>
            <person name="Rise C."/>
            <person name="Rogov P."/>
            <person name="Ross K."/>
            <person name="Ryan E."/>
            <person name="Settipalli S."/>
            <person name="Shea T."/>
            <person name="Sherpa N."/>
            <person name="Shi L."/>
            <person name="Shih D."/>
            <person name="Sparrow T."/>
            <person name="Spaulding J."/>
            <person name="Stalker J."/>
            <person name="Stange-Thomann N."/>
            <person name="Stavropoulos S."/>
            <person name="Stone C."/>
            <person name="Strader C."/>
            <person name="Tesfaye S."/>
            <person name="Thomson T."/>
            <person name="Thoulutsang Y."/>
            <person name="Thoulutsang D."/>
            <person name="Topham K."/>
            <person name="Topping I."/>
            <person name="Tsamla T."/>
            <person name="Vassiliev H."/>
            <person name="Vo A."/>
            <person name="Wangchuk T."/>
            <person name="Wangdi T."/>
            <person name="Weiand M."/>
            <person name="Wilkinson J."/>
            <person name="Wilson A."/>
            <person name="Yadav S."/>
            <person name="Young G."/>
            <person name="Yu Q."/>
            <person name="Zembek L."/>
            <person name="Zhong D."/>
            <person name="Zimmer A."/>
            <person name="Zwirko Z."/>
            <person name="Jaffe D.B."/>
            <person name="Alvarez P."/>
            <person name="Brockman W."/>
            <person name="Butler J."/>
            <person name="Chin C."/>
            <person name="Gnerre S."/>
            <person name="Grabherr M."/>
            <person name="Kleber M."/>
            <person name="Mauceli E."/>
            <person name="MacCallum I."/>
        </authorList>
    </citation>
    <scope>NUCLEOTIDE SEQUENCE [LARGE SCALE GENOMIC DNA]</scope>
    <source>
        <strain evidence="3">Tucson 15081-1352.22</strain>
    </source>
</reference>
<evidence type="ECO:0000313" key="3">
    <source>
        <dbReference type="Proteomes" id="UP000009192"/>
    </source>
</evidence>
<feature type="region of interest" description="Disordered" evidence="1">
    <location>
        <begin position="1"/>
        <end position="54"/>
    </location>
</feature>
<sequence>MTTRWGSSIVNGVAGEERQINREGERARERKRERESGATDRKQKLERTIAPADC</sequence>
<dbReference type="EMBL" id="CH933810">
    <property type="protein sequence ID" value="KRF94086.1"/>
    <property type="molecule type" value="Genomic_DNA"/>
</dbReference>
<gene>
    <name evidence="2" type="primary">Dmoj\GI26459</name>
    <name evidence="2" type="ORF">Dmoj_GI26459</name>
</gene>
<dbReference type="AlphaFoldDB" id="A0A0Q9WWL2"/>
<evidence type="ECO:0000256" key="1">
    <source>
        <dbReference type="SAM" id="MobiDB-lite"/>
    </source>
</evidence>
<dbReference type="KEGG" id="dmo:Dmoj_GI26459"/>
<feature type="compositionally biased region" description="Basic and acidic residues" evidence="1">
    <location>
        <begin position="15"/>
        <end position="47"/>
    </location>
</feature>
<accession>A0A0Q9WWL2</accession>
<organism evidence="2 3">
    <name type="scientific">Drosophila mojavensis</name>
    <name type="common">Fruit fly</name>
    <dbReference type="NCBI Taxonomy" id="7230"/>
    <lineage>
        <taxon>Eukaryota</taxon>
        <taxon>Metazoa</taxon>
        <taxon>Ecdysozoa</taxon>
        <taxon>Arthropoda</taxon>
        <taxon>Hexapoda</taxon>
        <taxon>Insecta</taxon>
        <taxon>Pterygota</taxon>
        <taxon>Neoptera</taxon>
        <taxon>Endopterygota</taxon>
        <taxon>Diptera</taxon>
        <taxon>Brachycera</taxon>
        <taxon>Muscomorpha</taxon>
        <taxon>Ephydroidea</taxon>
        <taxon>Drosophilidae</taxon>
        <taxon>Drosophila</taxon>
    </lineage>
</organism>
<dbReference type="InParanoid" id="A0A0Q9WWL2"/>
<evidence type="ECO:0000313" key="2">
    <source>
        <dbReference type="EMBL" id="KRF94086.1"/>
    </source>
</evidence>